<dbReference type="OrthoDB" id="47059at2759"/>
<protein>
    <recommendedName>
        <fullName evidence="3 6">beta-glucosidase</fullName>
        <ecNumber evidence="3 6">3.2.1.21</ecNumber>
    </recommendedName>
</protein>
<dbReference type="EMBL" id="KE504177">
    <property type="protein sequence ID" value="EPS97362.1"/>
    <property type="molecule type" value="Genomic_DNA"/>
</dbReference>
<gene>
    <name evidence="8" type="ORF">FOMPIDRAFT_100966</name>
</gene>
<name>S8DXL7_FOMSC</name>
<organism evidence="8 9">
    <name type="scientific">Fomitopsis schrenkii</name>
    <name type="common">Brown rot fungus</name>
    <dbReference type="NCBI Taxonomy" id="2126942"/>
    <lineage>
        <taxon>Eukaryota</taxon>
        <taxon>Fungi</taxon>
        <taxon>Dikarya</taxon>
        <taxon>Basidiomycota</taxon>
        <taxon>Agaricomycotina</taxon>
        <taxon>Agaricomycetes</taxon>
        <taxon>Polyporales</taxon>
        <taxon>Fomitopsis</taxon>
    </lineage>
</organism>
<dbReference type="Pfam" id="PF14310">
    <property type="entry name" value="Fn3-like"/>
    <property type="match status" value="1"/>
</dbReference>
<evidence type="ECO:0000256" key="3">
    <source>
        <dbReference type="ARBA" id="ARBA00012744"/>
    </source>
</evidence>
<dbReference type="PROSITE" id="PS51820">
    <property type="entry name" value="PA14"/>
    <property type="match status" value="1"/>
</dbReference>
<dbReference type="GO" id="GO:0008422">
    <property type="term" value="F:beta-glucosidase activity"/>
    <property type="evidence" value="ECO:0007669"/>
    <property type="project" value="UniProtKB-EC"/>
</dbReference>
<comment type="catalytic activity">
    <reaction evidence="1 6">
        <text>Hydrolysis of terminal, non-reducing beta-D-glucosyl residues with release of beta-D-glucose.</text>
        <dbReference type="EC" id="3.2.1.21"/>
    </reaction>
</comment>
<dbReference type="Pfam" id="PF01915">
    <property type="entry name" value="Glyco_hydro_3_C"/>
    <property type="match status" value="1"/>
</dbReference>
<keyword evidence="6" id="KW-0624">Polysaccharide degradation</keyword>
<evidence type="ECO:0000259" key="7">
    <source>
        <dbReference type="PROSITE" id="PS51820"/>
    </source>
</evidence>
<dbReference type="InterPro" id="IPR001764">
    <property type="entry name" value="Glyco_hydro_3_N"/>
</dbReference>
<dbReference type="Gene3D" id="2.60.40.10">
    <property type="entry name" value="Immunoglobulins"/>
    <property type="match status" value="1"/>
</dbReference>
<keyword evidence="9" id="KW-1185">Reference proteome</keyword>
<evidence type="ECO:0000313" key="8">
    <source>
        <dbReference type="EMBL" id="EPS97362.1"/>
    </source>
</evidence>
<dbReference type="eggNOG" id="ENOG502QR4D">
    <property type="taxonomic scope" value="Eukaryota"/>
</dbReference>
<dbReference type="PROSITE" id="PS00775">
    <property type="entry name" value="GLYCOSYL_HYDROL_F3"/>
    <property type="match status" value="1"/>
</dbReference>
<sequence length="854" mass="93379">MSSMNRSFLDASVPDLVSKLTTDEKIRLLGAPNWWNTHAIERLEIPAVRMSDGPNGVRGSSHFVSVPAQCIPCATAMASTFDPDLIHQVGVFLAEEAKVKSSVILLAPTCNIQRNPLGGRAFESFSEDPHLSGTMAAAYVNGLQSQNVASTIKHFVANDQEHERTAADSVMSDRALREVYLYPFMLAQKSAKPWAFMTSYGRIGGVHCSENPKLLQGILRDEWGFDGIVMSDWFGTYSVDQAINAGMDLEMPGPPRWRTPMLVTHMLSSQKTSDAALDACVARLLHFVQRQARRNPDVVYGDGVERTLDTPGRRGFCRKLAAEGMVVLKNDRGVLPIKGGRGRKVKVALIGPNMKERVISGGGSAALKPSYVITPYDGLVANAPKGVEFEYEVGAYAFKYRPTLENHLKTASGERGWTCSFFKHDAHGNLTGDVVAEYVLTDTRIRLNDFLPAGLTPTWTIKLKGLLTMEKTATYELGLTVAGRGKLFVDGKLTVDNWTKQRPGEFFYGQGTVEEIGEVQLEAGKPIEIMVEYTNTRPPEGPESDRSQPALMRGLRLGGCEKIDPDEAMTRAEKLAAKSDVVVLVAGLSPDWESEGFDRPTLDMPKRTNELISRIGKANPNTVVVLQAGSAVSMPWVGDVNGIIQAWYSGNEVGNALADVVYGYINPSGRLSLTLPVMERDIPAYLNMRSENGKIHYAEDVFVGYKYYQAKGIAPLFPFGHGLSYTTFSFSNLSLSGPYTHDTSFSLGVSVNVTNDGAVSGSEVVQVYVSLPEINLTTPRLQLRGFAKARNVAPGASARVSVTLDKYAVSYWDVVVDAWRAVAGTYRVYVGKSSAEMELEGSFVLEKGFTWKGL</sequence>
<dbReference type="HOGENOM" id="CLU_004542_4_0_1"/>
<evidence type="ECO:0000313" key="9">
    <source>
        <dbReference type="Proteomes" id="UP000015241"/>
    </source>
</evidence>
<dbReference type="Pfam" id="PF07691">
    <property type="entry name" value="PA14"/>
    <property type="match status" value="1"/>
</dbReference>
<proteinExistence type="inferred from homology"/>
<dbReference type="InterPro" id="IPR011658">
    <property type="entry name" value="PA14_dom"/>
</dbReference>
<dbReference type="PRINTS" id="PR00133">
    <property type="entry name" value="GLHYDRLASE3"/>
</dbReference>
<evidence type="ECO:0000256" key="5">
    <source>
        <dbReference type="ARBA" id="ARBA00023295"/>
    </source>
</evidence>
<dbReference type="InterPro" id="IPR019800">
    <property type="entry name" value="Glyco_hydro_3_AS"/>
</dbReference>
<dbReference type="GO" id="GO:0030245">
    <property type="term" value="P:cellulose catabolic process"/>
    <property type="evidence" value="ECO:0007669"/>
    <property type="project" value="UniProtKB-UniPathway"/>
</dbReference>
<evidence type="ECO:0000256" key="4">
    <source>
        <dbReference type="ARBA" id="ARBA00022801"/>
    </source>
</evidence>
<dbReference type="Gene3D" id="3.40.50.1700">
    <property type="entry name" value="Glycoside hydrolase family 3 C-terminal domain"/>
    <property type="match status" value="1"/>
</dbReference>
<feature type="domain" description="PA14" evidence="7">
    <location>
        <begin position="412"/>
        <end position="573"/>
    </location>
</feature>
<dbReference type="SUPFAM" id="SSF51445">
    <property type="entry name" value="(Trans)glycosidases"/>
    <property type="match status" value="1"/>
</dbReference>
<dbReference type="InterPro" id="IPR026891">
    <property type="entry name" value="Fn3-like"/>
</dbReference>
<evidence type="ECO:0000256" key="2">
    <source>
        <dbReference type="ARBA" id="ARBA00005336"/>
    </source>
</evidence>
<dbReference type="Pfam" id="PF00933">
    <property type="entry name" value="Glyco_hydro_3"/>
    <property type="match status" value="1"/>
</dbReference>
<keyword evidence="4 6" id="KW-0378">Hydrolase</keyword>
<comment type="pathway">
    <text evidence="6">Glycan metabolism; cellulose degradation.</text>
</comment>
<dbReference type="SMART" id="SM01217">
    <property type="entry name" value="Fn3_like"/>
    <property type="match status" value="1"/>
</dbReference>
<dbReference type="EC" id="3.2.1.21" evidence="3 6"/>
<dbReference type="SMART" id="SM00758">
    <property type="entry name" value="PA14"/>
    <property type="match status" value="1"/>
</dbReference>
<comment type="similarity">
    <text evidence="2 6">Belongs to the glycosyl hydrolase 3 family.</text>
</comment>
<evidence type="ECO:0000256" key="1">
    <source>
        <dbReference type="ARBA" id="ARBA00000448"/>
    </source>
</evidence>
<dbReference type="STRING" id="743788.S8DXL7"/>
<accession>S8DXL7</accession>
<dbReference type="UniPathway" id="UPA00696"/>
<dbReference type="InterPro" id="IPR017853">
    <property type="entry name" value="GH"/>
</dbReference>
<keyword evidence="5 6" id="KW-0326">Glycosidase</keyword>
<dbReference type="InParanoid" id="S8DXL7"/>
<dbReference type="Gene3D" id="3.20.20.300">
    <property type="entry name" value="Glycoside hydrolase, family 3, N-terminal domain"/>
    <property type="match status" value="1"/>
</dbReference>
<dbReference type="InterPro" id="IPR037524">
    <property type="entry name" value="PA14/GLEYA"/>
</dbReference>
<dbReference type="SUPFAM" id="SSF52279">
    <property type="entry name" value="Beta-D-glucan exohydrolase, C-terminal domain"/>
    <property type="match status" value="1"/>
</dbReference>
<dbReference type="Proteomes" id="UP000015241">
    <property type="component" value="Unassembled WGS sequence"/>
</dbReference>
<dbReference type="InterPro" id="IPR036962">
    <property type="entry name" value="Glyco_hydro_3_N_sf"/>
</dbReference>
<dbReference type="InterPro" id="IPR013783">
    <property type="entry name" value="Ig-like_fold"/>
</dbReference>
<dbReference type="FunCoup" id="S8DXL7">
    <property type="interactions" value="40"/>
</dbReference>
<reference evidence="8 9" key="1">
    <citation type="journal article" date="2012" name="Science">
        <title>The Paleozoic origin of enzymatic lignin decomposition reconstructed from 31 fungal genomes.</title>
        <authorList>
            <person name="Floudas D."/>
            <person name="Binder M."/>
            <person name="Riley R."/>
            <person name="Barry K."/>
            <person name="Blanchette R.A."/>
            <person name="Henrissat B."/>
            <person name="Martinez A.T."/>
            <person name="Otillar R."/>
            <person name="Spatafora J.W."/>
            <person name="Yadav J.S."/>
            <person name="Aerts A."/>
            <person name="Benoit I."/>
            <person name="Boyd A."/>
            <person name="Carlson A."/>
            <person name="Copeland A."/>
            <person name="Coutinho P.M."/>
            <person name="de Vries R.P."/>
            <person name="Ferreira P."/>
            <person name="Findley K."/>
            <person name="Foster B."/>
            <person name="Gaskell J."/>
            <person name="Glotzer D."/>
            <person name="Gorecki P."/>
            <person name="Heitman J."/>
            <person name="Hesse C."/>
            <person name="Hori C."/>
            <person name="Igarashi K."/>
            <person name="Jurgens J.A."/>
            <person name="Kallen N."/>
            <person name="Kersten P."/>
            <person name="Kohler A."/>
            <person name="Kuees U."/>
            <person name="Kumar T.K.A."/>
            <person name="Kuo A."/>
            <person name="LaButti K."/>
            <person name="Larrondo L.F."/>
            <person name="Lindquist E."/>
            <person name="Ling A."/>
            <person name="Lombard V."/>
            <person name="Lucas S."/>
            <person name="Lundell T."/>
            <person name="Martin R."/>
            <person name="McLaughlin D.J."/>
            <person name="Morgenstern I."/>
            <person name="Morin E."/>
            <person name="Murat C."/>
            <person name="Nagy L.G."/>
            <person name="Nolan M."/>
            <person name="Ohm R.A."/>
            <person name="Patyshakuliyeva A."/>
            <person name="Rokas A."/>
            <person name="Ruiz-Duenas F.J."/>
            <person name="Sabat G."/>
            <person name="Salamov A."/>
            <person name="Samejima M."/>
            <person name="Schmutz J."/>
            <person name="Slot J.C."/>
            <person name="St John F."/>
            <person name="Stenlid J."/>
            <person name="Sun H."/>
            <person name="Sun S."/>
            <person name="Syed K."/>
            <person name="Tsang A."/>
            <person name="Wiebenga A."/>
            <person name="Young D."/>
            <person name="Pisabarro A."/>
            <person name="Eastwood D.C."/>
            <person name="Martin F."/>
            <person name="Cullen D."/>
            <person name="Grigoriev I.V."/>
            <person name="Hibbett D.S."/>
        </authorList>
    </citation>
    <scope>NUCLEOTIDE SEQUENCE</scope>
    <source>
        <strain evidence="9">FP-58527</strain>
    </source>
</reference>
<dbReference type="PANTHER" id="PTHR42715">
    <property type="entry name" value="BETA-GLUCOSIDASE"/>
    <property type="match status" value="1"/>
</dbReference>
<dbReference type="InterPro" id="IPR050288">
    <property type="entry name" value="Cellulose_deg_GH3"/>
</dbReference>
<dbReference type="InterPro" id="IPR036881">
    <property type="entry name" value="Glyco_hydro_3_C_sf"/>
</dbReference>
<dbReference type="AlphaFoldDB" id="S8DXL7"/>
<dbReference type="InterPro" id="IPR002772">
    <property type="entry name" value="Glyco_hydro_3_C"/>
</dbReference>
<dbReference type="PANTHER" id="PTHR42715:SF27">
    <property type="entry name" value="BETA-GLUCOSIDASE-RELATED"/>
    <property type="match status" value="1"/>
</dbReference>
<evidence type="ECO:0000256" key="6">
    <source>
        <dbReference type="RuleBase" id="RU361161"/>
    </source>
</evidence>
<keyword evidence="6" id="KW-0119">Carbohydrate metabolism</keyword>
<dbReference type="Gene3D" id="2.60.120.260">
    <property type="entry name" value="Galactose-binding domain-like"/>
    <property type="match status" value="1"/>
</dbReference>